<comment type="function">
    <text evidence="3">Required for maturation of 30S ribosomal subunits.</text>
</comment>
<dbReference type="InterPro" id="IPR028998">
    <property type="entry name" value="RimP_C"/>
</dbReference>
<name>A0A926D581_9FIRM</name>
<evidence type="ECO:0000313" key="7">
    <source>
        <dbReference type="Proteomes" id="UP000651482"/>
    </source>
</evidence>
<evidence type="ECO:0000256" key="1">
    <source>
        <dbReference type="ARBA" id="ARBA00022490"/>
    </source>
</evidence>
<dbReference type="Gene3D" id="3.30.300.70">
    <property type="entry name" value="RimP-like superfamily, N-terminal"/>
    <property type="match status" value="1"/>
</dbReference>
<dbReference type="AlphaFoldDB" id="A0A926D581"/>
<dbReference type="SUPFAM" id="SSF74942">
    <property type="entry name" value="YhbC-like, C-terminal domain"/>
    <property type="match status" value="1"/>
</dbReference>
<dbReference type="SUPFAM" id="SSF75420">
    <property type="entry name" value="YhbC-like, N-terminal domain"/>
    <property type="match status" value="1"/>
</dbReference>
<dbReference type="Gene3D" id="2.30.30.180">
    <property type="entry name" value="Ribosome maturation factor RimP, C-terminal domain"/>
    <property type="match status" value="1"/>
</dbReference>
<proteinExistence type="inferred from homology"/>
<dbReference type="Pfam" id="PF02576">
    <property type="entry name" value="RimP_N"/>
    <property type="match status" value="1"/>
</dbReference>
<dbReference type="FunFam" id="3.30.300.70:FF:000001">
    <property type="entry name" value="Ribosome maturation factor RimP"/>
    <property type="match status" value="1"/>
</dbReference>
<dbReference type="PANTHER" id="PTHR33867">
    <property type="entry name" value="RIBOSOME MATURATION FACTOR RIMP"/>
    <property type="match status" value="1"/>
</dbReference>
<dbReference type="Proteomes" id="UP000651482">
    <property type="component" value="Unassembled WGS sequence"/>
</dbReference>
<keyword evidence="7" id="KW-1185">Reference proteome</keyword>
<feature type="domain" description="Ribosome maturation factor RimP N-terminal" evidence="4">
    <location>
        <begin position="19"/>
        <end position="89"/>
    </location>
</feature>
<keyword evidence="2 3" id="KW-0690">Ribosome biogenesis</keyword>
<dbReference type="InterPro" id="IPR028989">
    <property type="entry name" value="RimP_N"/>
</dbReference>
<dbReference type="GO" id="GO:0006412">
    <property type="term" value="P:translation"/>
    <property type="evidence" value="ECO:0007669"/>
    <property type="project" value="TreeGrafter"/>
</dbReference>
<dbReference type="Pfam" id="PF17384">
    <property type="entry name" value="DUF150_C"/>
    <property type="match status" value="1"/>
</dbReference>
<comment type="subcellular location">
    <subcellularLocation>
        <location evidence="3">Cytoplasm</location>
    </subcellularLocation>
</comment>
<evidence type="ECO:0000259" key="5">
    <source>
        <dbReference type="Pfam" id="PF17384"/>
    </source>
</evidence>
<dbReference type="CDD" id="cd01734">
    <property type="entry name" value="YlxS_C"/>
    <property type="match status" value="1"/>
</dbReference>
<evidence type="ECO:0000313" key="6">
    <source>
        <dbReference type="EMBL" id="MBC8532645.1"/>
    </source>
</evidence>
<dbReference type="EMBL" id="JACRSN010000001">
    <property type="protein sequence ID" value="MBC8532645.1"/>
    <property type="molecule type" value="Genomic_DNA"/>
</dbReference>
<dbReference type="HAMAP" id="MF_01077">
    <property type="entry name" value="RimP"/>
    <property type="match status" value="1"/>
</dbReference>
<dbReference type="InterPro" id="IPR036847">
    <property type="entry name" value="RimP_C_sf"/>
</dbReference>
<dbReference type="GO" id="GO:0005829">
    <property type="term" value="C:cytosol"/>
    <property type="evidence" value="ECO:0007669"/>
    <property type="project" value="TreeGrafter"/>
</dbReference>
<evidence type="ECO:0000256" key="3">
    <source>
        <dbReference type="HAMAP-Rule" id="MF_01077"/>
    </source>
</evidence>
<dbReference type="RefSeq" id="WP_249317855.1">
    <property type="nucleotide sequence ID" value="NZ_JACRSN010000001.1"/>
</dbReference>
<feature type="domain" description="Ribosome maturation factor RimP C-terminal" evidence="5">
    <location>
        <begin position="93"/>
        <end position="156"/>
    </location>
</feature>
<gene>
    <name evidence="3" type="primary">rimP</name>
    <name evidence="6" type="ORF">IAG03_01230</name>
</gene>
<reference evidence="6" key="1">
    <citation type="submission" date="2020-08" db="EMBL/GenBank/DDBJ databases">
        <title>Genome public.</title>
        <authorList>
            <person name="Liu C."/>
            <person name="Sun Q."/>
        </authorList>
    </citation>
    <scope>NUCLEOTIDE SEQUENCE</scope>
    <source>
        <strain evidence="6">NSJ-40</strain>
    </source>
</reference>
<dbReference type="InterPro" id="IPR003728">
    <property type="entry name" value="Ribosome_maturation_RimP"/>
</dbReference>
<evidence type="ECO:0000259" key="4">
    <source>
        <dbReference type="Pfam" id="PF02576"/>
    </source>
</evidence>
<organism evidence="6 7">
    <name type="scientific">Yeguia hominis</name>
    <dbReference type="NCBI Taxonomy" id="2763662"/>
    <lineage>
        <taxon>Bacteria</taxon>
        <taxon>Bacillati</taxon>
        <taxon>Bacillota</taxon>
        <taxon>Clostridia</taxon>
        <taxon>Eubacteriales</taxon>
        <taxon>Yeguiaceae</taxon>
        <taxon>Yeguia</taxon>
    </lineage>
</organism>
<evidence type="ECO:0000256" key="2">
    <source>
        <dbReference type="ARBA" id="ARBA00022517"/>
    </source>
</evidence>
<dbReference type="PANTHER" id="PTHR33867:SF1">
    <property type="entry name" value="RIBOSOME MATURATION FACTOR RIMP"/>
    <property type="match status" value="1"/>
</dbReference>
<keyword evidence="1 3" id="KW-0963">Cytoplasm</keyword>
<comment type="caution">
    <text evidence="6">The sequence shown here is derived from an EMBL/GenBank/DDBJ whole genome shotgun (WGS) entry which is preliminary data.</text>
</comment>
<dbReference type="InterPro" id="IPR035956">
    <property type="entry name" value="RimP_N_sf"/>
</dbReference>
<accession>A0A926D581</accession>
<sequence length="166" mass="18302">MAAKKKSGGNTVAVVRALAEPIAKDLGLSVWDVRFLKEGGLWYLRVFIDKPEGIGIEDCEAMSRAINGPLDEADPIEQSYCLEVCSPGINRELTRPEHFAAFLGSPVLVRRFRPDENGERDVCGILAAYTGDAVKLETEETDLTIDKKDVSSVRLIEDDFVEVDES</sequence>
<dbReference type="GO" id="GO:0000028">
    <property type="term" value="P:ribosomal small subunit assembly"/>
    <property type="evidence" value="ECO:0007669"/>
    <property type="project" value="TreeGrafter"/>
</dbReference>
<comment type="similarity">
    <text evidence="3">Belongs to the RimP family.</text>
</comment>
<protein>
    <recommendedName>
        <fullName evidence="3">Ribosome maturation factor RimP</fullName>
    </recommendedName>
</protein>